<dbReference type="SUPFAM" id="SSF53756">
    <property type="entry name" value="UDP-Glycosyltransferase/glycogen phosphorylase"/>
    <property type="match status" value="1"/>
</dbReference>
<gene>
    <name evidence="6" type="ORF">SAMN06296065_105207</name>
</gene>
<reference evidence="6 7" key="1">
    <citation type="submission" date="2017-05" db="EMBL/GenBank/DDBJ databases">
        <authorList>
            <person name="Varghese N."/>
            <person name="Submissions S."/>
        </authorList>
    </citation>
    <scope>NUCLEOTIDE SEQUENCE [LARGE SCALE GENOMIC DNA]</scope>
    <source>
        <strain evidence="6 7">SM16</strain>
    </source>
</reference>
<evidence type="ECO:0000256" key="3">
    <source>
        <dbReference type="SAM" id="MobiDB-lite"/>
    </source>
</evidence>
<evidence type="ECO:0000256" key="2">
    <source>
        <dbReference type="ARBA" id="ARBA00022679"/>
    </source>
</evidence>
<dbReference type="InterPro" id="IPR001296">
    <property type="entry name" value="Glyco_trans_1"/>
</dbReference>
<dbReference type="PANTHER" id="PTHR12526">
    <property type="entry name" value="GLYCOSYLTRANSFERASE"/>
    <property type="match status" value="1"/>
</dbReference>
<proteinExistence type="predicted"/>
<name>A0ABY1QGF6_9SPHN</name>
<dbReference type="InterPro" id="IPR028098">
    <property type="entry name" value="Glyco_trans_4-like_N"/>
</dbReference>
<comment type="caution">
    <text evidence="6">The sequence shown here is derived from an EMBL/GenBank/DDBJ whole genome shotgun (WGS) entry which is preliminary data.</text>
</comment>
<dbReference type="PANTHER" id="PTHR12526:SF510">
    <property type="entry name" value="D-INOSITOL 3-PHOSPHATE GLYCOSYLTRANSFERASE"/>
    <property type="match status" value="1"/>
</dbReference>
<evidence type="ECO:0000259" key="4">
    <source>
        <dbReference type="Pfam" id="PF00534"/>
    </source>
</evidence>
<evidence type="ECO:0000259" key="5">
    <source>
        <dbReference type="Pfam" id="PF13439"/>
    </source>
</evidence>
<feature type="compositionally biased region" description="Basic and acidic residues" evidence="3">
    <location>
        <begin position="447"/>
        <end position="460"/>
    </location>
</feature>
<dbReference type="Pfam" id="PF00534">
    <property type="entry name" value="Glycos_transf_1"/>
    <property type="match status" value="1"/>
</dbReference>
<dbReference type="Gene3D" id="3.40.50.2000">
    <property type="entry name" value="Glycogen Phosphorylase B"/>
    <property type="match status" value="2"/>
</dbReference>
<feature type="domain" description="Glycosyl transferase family 1" evidence="4">
    <location>
        <begin position="230"/>
        <end position="377"/>
    </location>
</feature>
<dbReference type="Pfam" id="PF13439">
    <property type="entry name" value="Glyco_transf_4"/>
    <property type="match status" value="1"/>
</dbReference>
<protein>
    <submittedName>
        <fullName evidence="6">Glycosyltransferase involved in cell wall bisynthesis</fullName>
    </submittedName>
</protein>
<sequence>MIERIVQINDLSDPKGGASKLAVDAACALAARGHQVTFITGDEGCSPRLDRAGVEIVALGHERLLARGRLRGAVTGLWNRAAQAMVRNWIDANDTGRTVYHLHGWSQILSPSVFSALEPVRGRLVLSAHDFFLACPNGAFASMKSGAVCPHAPLSRACLTTPCDRDGSAQKIWRSVRHLLQHHAFDAPSSPPILAIHEAMRPYLIRGGIPSGAITALPNPVTPFSSERIKAESNRAVLFVGRLEETKGPDLAAEAAALAGAPLTIVGEGPLAAKIRARHPRAQLLGRRSPEEIRAIANAARLLVMPSRYPEPFGLVAMEAAWSGLPVLLADTALLAPDLVRCGAGLAVDPRDTAAFADAIRRLATCDATTRAMSRAAFYKTRSLALTPEAWIQRIEQALSAQLPPTGVLRQTTRPTIATQIPRLTAAASTHHFHTIGLPPIAAEWRDSRSGDAGAAEERSPPAPSSVNSPWDIFNRFRHSSP</sequence>
<evidence type="ECO:0000256" key="1">
    <source>
        <dbReference type="ARBA" id="ARBA00022676"/>
    </source>
</evidence>
<keyword evidence="7" id="KW-1185">Reference proteome</keyword>
<dbReference type="RefSeq" id="WP_283406178.1">
    <property type="nucleotide sequence ID" value="NZ_FXUI01000005.1"/>
</dbReference>
<keyword evidence="1" id="KW-0328">Glycosyltransferase</keyword>
<accession>A0ABY1QGF6</accession>
<dbReference type="EMBL" id="FXUI01000005">
    <property type="protein sequence ID" value="SMP69945.1"/>
    <property type="molecule type" value="Genomic_DNA"/>
</dbReference>
<dbReference type="Proteomes" id="UP001157910">
    <property type="component" value="Unassembled WGS sequence"/>
</dbReference>
<evidence type="ECO:0000313" key="6">
    <source>
        <dbReference type="EMBL" id="SMP69945.1"/>
    </source>
</evidence>
<evidence type="ECO:0000313" key="7">
    <source>
        <dbReference type="Proteomes" id="UP001157910"/>
    </source>
</evidence>
<organism evidence="6 7">
    <name type="scientific">Novosphingobium panipatense</name>
    <dbReference type="NCBI Taxonomy" id="428991"/>
    <lineage>
        <taxon>Bacteria</taxon>
        <taxon>Pseudomonadati</taxon>
        <taxon>Pseudomonadota</taxon>
        <taxon>Alphaproteobacteria</taxon>
        <taxon>Sphingomonadales</taxon>
        <taxon>Sphingomonadaceae</taxon>
        <taxon>Novosphingobium</taxon>
    </lineage>
</organism>
<feature type="domain" description="Glycosyltransferase subfamily 4-like N-terminal" evidence="5">
    <location>
        <begin position="16"/>
        <end position="221"/>
    </location>
</feature>
<dbReference type="CDD" id="cd03801">
    <property type="entry name" value="GT4_PimA-like"/>
    <property type="match status" value="1"/>
</dbReference>
<keyword evidence="2" id="KW-0808">Transferase</keyword>
<feature type="region of interest" description="Disordered" evidence="3">
    <location>
        <begin position="447"/>
        <end position="472"/>
    </location>
</feature>